<organism evidence="2 3">
    <name type="scientific">Capnocytophaga ochracea</name>
    <dbReference type="NCBI Taxonomy" id="1018"/>
    <lineage>
        <taxon>Bacteria</taxon>
        <taxon>Pseudomonadati</taxon>
        <taxon>Bacteroidota</taxon>
        <taxon>Flavobacteriia</taxon>
        <taxon>Flavobacteriales</taxon>
        <taxon>Flavobacteriaceae</taxon>
        <taxon>Capnocytophaga</taxon>
    </lineage>
</organism>
<sequence length="135" mass="15661">MIYYSILAISVAYLIYILVMQGTTNLKREKTIEEKRQKWQNALVDEEYTKDRIMELIKSEYGEPTTSSVEKGVYTEGMPDFLVKMALGKPLEVQSAGFKGSTTERWHYKTLTLTFQNNKLIGWESHDNTSQKPRL</sequence>
<dbReference type="Proteomes" id="UP000249891">
    <property type="component" value="Unassembled WGS sequence"/>
</dbReference>
<evidence type="ECO:0000256" key="1">
    <source>
        <dbReference type="SAM" id="Phobius"/>
    </source>
</evidence>
<accession>A0A2X2RV77</accession>
<evidence type="ECO:0000313" key="3">
    <source>
        <dbReference type="Proteomes" id="UP000249891"/>
    </source>
</evidence>
<proteinExistence type="predicted"/>
<protein>
    <submittedName>
        <fullName evidence="2">Uncharacterized protein</fullName>
    </submittedName>
</protein>
<gene>
    <name evidence="2" type="ORF">NCTC11546_01484</name>
</gene>
<keyword evidence="1" id="KW-0812">Transmembrane</keyword>
<feature type="transmembrane region" description="Helical" evidence="1">
    <location>
        <begin position="6"/>
        <end position="26"/>
    </location>
</feature>
<dbReference type="AlphaFoldDB" id="A0A2X2RV77"/>
<evidence type="ECO:0000313" key="2">
    <source>
        <dbReference type="EMBL" id="SQA78255.1"/>
    </source>
</evidence>
<keyword evidence="1" id="KW-1133">Transmembrane helix</keyword>
<dbReference type="EMBL" id="UARG01000017">
    <property type="protein sequence ID" value="SQA78255.1"/>
    <property type="molecule type" value="Genomic_DNA"/>
</dbReference>
<keyword evidence="1" id="KW-0472">Membrane</keyword>
<dbReference type="RefSeq" id="WP_128091470.1">
    <property type="nucleotide sequence ID" value="NZ_UARG01000017.1"/>
</dbReference>
<name>A0A2X2RV77_CAPOC</name>
<reference evidence="2 3" key="1">
    <citation type="submission" date="2018-06" db="EMBL/GenBank/DDBJ databases">
        <authorList>
            <consortium name="Pathogen Informatics"/>
            <person name="Doyle S."/>
        </authorList>
    </citation>
    <scope>NUCLEOTIDE SEQUENCE [LARGE SCALE GENOMIC DNA]</scope>
    <source>
        <strain evidence="2 3">NCTC11546</strain>
    </source>
</reference>